<dbReference type="InterPro" id="IPR050515">
    <property type="entry name" value="Beta-lactam/transpept"/>
</dbReference>
<dbReference type="GO" id="GO:0071555">
    <property type="term" value="P:cell wall organization"/>
    <property type="evidence" value="ECO:0007669"/>
    <property type="project" value="TreeGrafter"/>
</dbReference>
<dbReference type="SUPFAM" id="SSF56601">
    <property type="entry name" value="beta-lactamase/transpeptidase-like"/>
    <property type="match status" value="1"/>
</dbReference>
<dbReference type="Gene3D" id="3.30.450.330">
    <property type="match status" value="1"/>
</dbReference>
<comment type="caution">
    <text evidence="6">The sequence shown here is derived from an EMBL/GenBank/DDBJ whole genome shotgun (WGS) entry which is preliminary data.</text>
</comment>
<dbReference type="InterPro" id="IPR005311">
    <property type="entry name" value="PBP_dimer"/>
</dbReference>
<dbReference type="Gene3D" id="3.90.1310.10">
    <property type="entry name" value="Penicillin-binding protein 2a (Domain 2)"/>
    <property type="match status" value="1"/>
</dbReference>
<organism evidence="6 7">
    <name type="scientific">Galactobacter caseinivorans</name>
    <dbReference type="NCBI Taxonomy" id="2676123"/>
    <lineage>
        <taxon>Bacteria</taxon>
        <taxon>Bacillati</taxon>
        <taxon>Actinomycetota</taxon>
        <taxon>Actinomycetes</taxon>
        <taxon>Micrococcales</taxon>
        <taxon>Micrococcaceae</taxon>
        <taxon>Galactobacter</taxon>
    </lineage>
</organism>
<comment type="subcellular location">
    <subcellularLocation>
        <location evidence="1">Membrane</location>
    </subcellularLocation>
</comment>
<dbReference type="RefSeq" id="WP_121483922.1">
    <property type="nucleotide sequence ID" value="NZ_QQXL01000001.1"/>
</dbReference>
<evidence type="ECO:0000259" key="5">
    <source>
        <dbReference type="Pfam" id="PF03717"/>
    </source>
</evidence>
<dbReference type="AlphaFoldDB" id="A0A496PMG9"/>
<evidence type="ECO:0000256" key="3">
    <source>
        <dbReference type="ARBA" id="ARBA00023136"/>
    </source>
</evidence>
<evidence type="ECO:0000313" key="6">
    <source>
        <dbReference type="EMBL" id="RKW71659.1"/>
    </source>
</evidence>
<evidence type="ECO:0000256" key="1">
    <source>
        <dbReference type="ARBA" id="ARBA00004370"/>
    </source>
</evidence>
<dbReference type="PANTHER" id="PTHR30627">
    <property type="entry name" value="PEPTIDOGLYCAN D,D-TRANSPEPTIDASE"/>
    <property type="match status" value="1"/>
</dbReference>
<feature type="domain" description="Penicillin-binding protein dimerisation" evidence="5">
    <location>
        <begin position="61"/>
        <end position="227"/>
    </location>
</feature>
<dbReference type="Pfam" id="PF03717">
    <property type="entry name" value="PBP_dimer"/>
    <property type="match status" value="1"/>
</dbReference>
<keyword evidence="3" id="KW-0472">Membrane</keyword>
<accession>A0A496PMG9</accession>
<dbReference type="Proteomes" id="UP000273119">
    <property type="component" value="Unassembled WGS sequence"/>
</dbReference>
<dbReference type="InterPro" id="IPR012338">
    <property type="entry name" value="Beta-lactam/transpept-like"/>
</dbReference>
<evidence type="ECO:0000256" key="2">
    <source>
        <dbReference type="ARBA" id="ARBA00007171"/>
    </source>
</evidence>
<dbReference type="GO" id="GO:0005886">
    <property type="term" value="C:plasma membrane"/>
    <property type="evidence" value="ECO:0007669"/>
    <property type="project" value="TreeGrafter"/>
</dbReference>
<protein>
    <submittedName>
        <fullName evidence="6">Penicillin-binding protein 2</fullName>
    </submittedName>
</protein>
<dbReference type="InterPro" id="IPR001460">
    <property type="entry name" value="PCN-bd_Tpept"/>
</dbReference>
<dbReference type="EMBL" id="QQXL01000001">
    <property type="protein sequence ID" value="RKW71659.1"/>
    <property type="molecule type" value="Genomic_DNA"/>
</dbReference>
<dbReference type="Pfam" id="PF00905">
    <property type="entry name" value="Transpeptidase"/>
    <property type="match status" value="1"/>
</dbReference>
<dbReference type="InterPro" id="IPR036138">
    <property type="entry name" value="PBP_dimer_sf"/>
</dbReference>
<comment type="similarity">
    <text evidence="2">Belongs to the transpeptidase family.</text>
</comment>
<proteinExistence type="inferred from homology"/>
<dbReference type="SUPFAM" id="SSF56519">
    <property type="entry name" value="Penicillin binding protein dimerisation domain"/>
    <property type="match status" value="1"/>
</dbReference>
<dbReference type="PANTHER" id="PTHR30627:SF1">
    <property type="entry name" value="PEPTIDOGLYCAN D,D-TRANSPEPTIDASE FTSI"/>
    <property type="match status" value="1"/>
</dbReference>
<name>A0A496PMG9_9MICC</name>
<feature type="domain" description="Penicillin-binding protein transpeptidase" evidence="4">
    <location>
        <begin position="272"/>
        <end position="573"/>
    </location>
</feature>
<gene>
    <name evidence="6" type="ORF">DWQ67_02145</name>
</gene>
<sequence length="604" mass="65214">MPQQNATTRPPLSVRRMRFTLFAVLAVLVLLGARLVWVQGIDPTDAAAVATKNRSSGDVAIPAKRGQIIDADGNVLATSTIRYDLVVDQRQVKDTFRRKDAATGKIVSLKTEDGVKELAQVLGLDPQAVHTAFFGKEGAKKKGYSVITKNITPEANDKAREIGLTWLTSEETTQRSYPSGKLAGPVLGFIDAKGKGAEGLELSQNEKLTGKNGSMTYERGADGVRIPNAPVTEEPAVDGQSVKLTLDSDIQYVAQNAVMAKQKQFKAKWVNAVVMDAKTGKLLALADSTSMDPNNPGATDAEYRTSTTVTQAFEPGSTGKIPTFAAALDQGVVTPESQFKVPNAFKIDNETINDSLKHSTYDMTAAGVFARSYNTGTVQVGDKISDSSRYDFMSKLGLGKKIDVGLPGASPGILAKPDDWERRQRLTTMFGQGYTQTAIHTASILQAIANKGVQVAPTLIDAYVDADGTEHPVEAAKTQRVVSEKTSSEMRRMMETVVTAGTSTKMAINGYRVGGKSGTAQAQGEDGKFDQHTNSFAGMVPVEDPRYLVVVTMQHPKGYWRDWSVGDTFTTIMSSVLSKYSVAPDTTKPNPYKAFVGERQKYAW</sequence>
<keyword evidence="7" id="KW-1185">Reference proteome</keyword>
<evidence type="ECO:0000259" key="4">
    <source>
        <dbReference type="Pfam" id="PF00905"/>
    </source>
</evidence>
<reference evidence="6 7" key="1">
    <citation type="submission" date="2018-07" db="EMBL/GenBank/DDBJ databases">
        <title>Arthrobacter sp. nov., isolated from raw cow's milk with high bacterial count.</title>
        <authorList>
            <person name="Hahne J."/>
            <person name="Isele D."/>
            <person name="Lipski A."/>
        </authorList>
    </citation>
    <scope>NUCLEOTIDE SEQUENCE [LARGE SCALE GENOMIC DNA]</scope>
    <source>
        <strain evidence="6 7">JZ R-183</strain>
    </source>
</reference>
<dbReference type="GO" id="GO:0008658">
    <property type="term" value="F:penicillin binding"/>
    <property type="evidence" value="ECO:0007669"/>
    <property type="project" value="InterPro"/>
</dbReference>
<dbReference type="Gene3D" id="3.40.710.10">
    <property type="entry name" value="DD-peptidase/beta-lactamase superfamily"/>
    <property type="match status" value="1"/>
</dbReference>
<evidence type="ECO:0000313" key="7">
    <source>
        <dbReference type="Proteomes" id="UP000273119"/>
    </source>
</evidence>